<protein>
    <submittedName>
        <fullName evidence="5">Tetratricopeptide repeat protein 1</fullName>
    </submittedName>
</protein>
<reference evidence="5" key="1">
    <citation type="submission" date="2025-08" db="UniProtKB">
        <authorList>
            <consortium name="RefSeq"/>
        </authorList>
    </citation>
    <scope>IDENTIFICATION</scope>
</reference>
<dbReference type="InterPro" id="IPR052769">
    <property type="entry name" value="TPR_domain_protein"/>
</dbReference>
<dbReference type="RefSeq" id="XP_003739107.1">
    <property type="nucleotide sequence ID" value="XM_003739059.2"/>
</dbReference>
<name>A0AAJ6VVW3_9ACAR</name>
<evidence type="ECO:0000256" key="2">
    <source>
        <dbReference type="SAM" id="Coils"/>
    </source>
</evidence>
<feature type="region of interest" description="Disordered" evidence="3">
    <location>
        <begin position="1"/>
        <end position="44"/>
    </location>
</feature>
<dbReference type="PANTHER" id="PTHR46014:SF1">
    <property type="entry name" value="TETRATRICOPEPTIDE REPEAT PROTEIN 1"/>
    <property type="match status" value="1"/>
</dbReference>
<dbReference type="PANTHER" id="PTHR46014">
    <property type="entry name" value="TETRATRICOPEPTIDE REPEAT PROTEIN 1"/>
    <property type="match status" value="1"/>
</dbReference>
<dbReference type="CTD" id="7265"/>
<feature type="coiled-coil region" evidence="2">
    <location>
        <begin position="151"/>
        <end position="205"/>
    </location>
</feature>
<evidence type="ECO:0000256" key="1">
    <source>
        <dbReference type="PROSITE-ProRule" id="PRU00339"/>
    </source>
</evidence>
<feature type="compositionally biased region" description="Basic and acidic residues" evidence="3">
    <location>
        <begin position="35"/>
        <end position="44"/>
    </location>
</feature>
<evidence type="ECO:0000256" key="3">
    <source>
        <dbReference type="SAM" id="MobiDB-lite"/>
    </source>
</evidence>
<dbReference type="AlphaFoldDB" id="A0AAJ6VVW3"/>
<evidence type="ECO:0000313" key="4">
    <source>
        <dbReference type="Proteomes" id="UP000694867"/>
    </source>
</evidence>
<accession>A0AAJ6VVW3</accession>
<keyword evidence="2" id="KW-0175">Coiled coil</keyword>
<feature type="compositionally biased region" description="Low complexity" evidence="3">
    <location>
        <begin position="13"/>
        <end position="28"/>
    </location>
</feature>
<organism evidence="4 5">
    <name type="scientific">Galendromus occidentalis</name>
    <name type="common">western predatory mite</name>
    <dbReference type="NCBI Taxonomy" id="34638"/>
    <lineage>
        <taxon>Eukaryota</taxon>
        <taxon>Metazoa</taxon>
        <taxon>Ecdysozoa</taxon>
        <taxon>Arthropoda</taxon>
        <taxon>Chelicerata</taxon>
        <taxon>Arachnida</taxon>
        <taxon>Acari</taxon>
        <taxon>Parasitiformes</taxon>
        <taxon>Mesostigmata</taxon>
        <taxon>Gamasina</taxon>
        <taxon>Phytoseioidea</taxon>
        <taxon>Phytoseiidae</taxon>
        <taxon>Typhlodrominae</taxon>
        <taxon>Galendromus</taxon>
    </lineage>
</organism>
<dbReference type="GeneID" id="100899488"/>
<sequence length="243" mass="27489">MNPEERDAPPLEPETVTETVTQESSEPVATQTPAESEKDQAKVDPIRQIEDTLAAEESLLTPDQLQERYESSQKLRAQANNLYKDSAFNDAAMKYSEALKICPLKNGKDRSILHANRAAALMGNHQNREALPDLDRALQLDPHYLKALERRARLNKLLENLDDSLKDYEKILELRPGNCAHISTIRELKEQIRKRDEELKAKMMDSLKQLGNVFLKPFGLSTDNFSMVPNEAGGYSVQMNGQK</sequence>
<proteinExistence type="predicted"/>
<dbReference type="Proteomes" id="UP000694867">
    <property type="component" value="Unplaced"/>
</dbReference>
<dbReference type="KEGG" id="goe:100899488"/>
<dbReference type="SUPFAM" id="SSF48452">
    <property type="entry name" value="TPR-like"/>
    <property type="match status" value="1"/>
</dbReference>
<dbReference type="Gene3D" id="1.25.40.10">
    <property type="entry name" value="Tetratricopeptide repeat domain"/>
    <property type="match status" value="1"/>
</dbReference>
<gene>
    <name evidence="5" type="primary">LOC100899488</name>
</gene>
<keyword evidence="4" id="KW-1185">Reference proteome</keyword>
<dbReference type="InterPro" id="IPR011990">
    <property type="entry name" value="TPR-like_helical_dom_sf"/>
</dbReference>
<feature type="repeat" description="TPR" evidence="1">
    <location>
        <begin position="145"/>
        <end position="178"/>
    </location>
</feature>
<dbReference type="PROSITE" id="PS50005">
    <property type="entry name" value="TPR"/>
    <property type="match status" value="1"/>
</dbReference>
<dbReference type="SMART" id="SM00028">
    <property type="entry name" value="TPR"/>
    <property type="match status" value="3"/>
</dbReference>
<evidence type="ECO:0000313" key="5">
    <source>
        <dbReference type="RefSeq" id="XP_003739107.1"/>
    </source>
</evidence>
<keyword evidence="1" id="KW-0802">TPR repeat</keyword>
<dbReference type="InterPro" id="IPR019734">
    <property type="entry name" value="TPR_rpt"/>
</dbReference>